<proteinExistence type="inferred from homology"/>
<dbReference type="KEGG" id="tng:GSTEN00029353G001"/>
<dbReference type="InterPro" id="IPR001799">
    <property type="entry name" value="Ephrin_RBD"/>
</dbReference>
<reference evidence="3" key="1">
    <citation type="journal article" date="2004" name="Nature">
        <title>Genome duplication in the teleost fish Tetraodon nigroviridis reveals the early vertebrate proto-karyotype.</title>
        <authorList>
            <person name="Jaillon O."/>
            <person name="Aury J.-M."/>
            <person name="Brunet F."/>
            <person name="Petit J.-L."/>
            <person name="Stange-Thomann N."/>
            <person name="Mauceli E."/>
            <person name="Bouneau L."/>
            <person name="Fischer C."/>
            <person name="Ozouf-Costaz C."/>
            <person name="Bernot A."/>
            <person name="Nicaud S."/>
            <person name="Jaffe D."/>
            <person name="Fisher S."/>
            <person name="Lutfalla G."/>
            <person name="Dossat C."/>
            <person name="Segurens B."/>
            <person name="Dasilva C."/>
            <person name="Salanoubat M."/>
            <person name="Levy M."/>
            <person name="Boudet N."/>
            <person name="Castellano S."/>
            <person name="Anthouard V."/>
            <person name="Jubin C."/>
            <person name="Castelli V."/>
            <person name="Katinka M."/>
            <person name="Vacherie B."/>
            <person name="Biemont C."/>
            <person name="Skalli Z."/>
            <person name="Cattolico L."/>
            <person name="Poulain J."/>
            <person name="De Berardinis V."/>
            <person name="Cruaud C."/>
            <person name="Duprat S."/>
            <person name="Brottier P."/>
            <person name="Coutanceau J.-P."/>
            <person name="Gouzy J."/>
            <person name="Parra G."/>
            <person name="Lardier G."/>
            <person name="Chapple C."/>
            <person name="McKernan K.J."/>
            <person name="McEwan P."/>
            <person name="Bosak S."/>
            <person name="Kellis M."/>
            <person name="Volff J.-N."/>
            <person name="Guigo R."/>
            <person name="Zody M.C."/>
            <person name="Mesirov J."/>
            <person name="Lindblad-Toh K."/>
            <person name="Birren B."/>
            <person name="Nusbaum C."/>
            <person name="Kahn D."/>
            <person name="Robinson-Rechavi M."/>
            <person name="Laudet V."/>
            <person name="Schachter V."/>
            <person name="Quetier F."/>
            <person name="Saurin W."/>
            <person name="Scarpelli C."/>
            <person name="Wincker P."/>
            <person name="Lander E.S."/>
            <person name="Weissenbach J."/>
            <person name="Roest Crollius H."/>
        </authorList>
    </citation>
    <scope>NUCLEOTIDE SEQUENCE [LARGE SCALE GENOMIC DNA]</scope>
</reference>
<dbReference type="PROSITE" id="PS51551">
    <property type="entry name" value="EPHRIN_RBD_2"/>
    <property type="match status" value="1"/>
</dbReference>
<evidence type="ECO:0000259" key="2">
    <source>
        <dbReference type="PROSITE" id="PS51551"/>
    </source>
</evidence>
<name>Q4RT94_TETNG</name>
<dbReference type="GO" id="GO:0016020">
    <property type="term" value="C:membrane"/>
    <property type="evidence" value="ECO:0007669"/>
    <property type="project" value="InterPro"/>
</dbReference>
<evidence type="ECO:0000256" key="1">
    <source>
        <dbReference type="PROSITE-ProRule" id="PRU00884"/>
    </source>
</evidence>
<evidence type="ECO:0000313" key="3">
    <source>
        <dbReference type="EMBL" id="CAG08388.1"/>
    </source>
</evidence>
<comment type="caution">
    <text evidence="1">Lacks conserved residue(s) required for the propagation of feature annotation.</text>
</comment>
<reference evidence="3" key="2">
    <citation type="submission" date="2004-02" db="EMBL/GenBank/DDBJ databases">
        <authorList>
            <consortium name="Genoscope"/>
            <consortium name="Whitehead Institute Centre for Genome Research"/>
        </authorList>
    </citation>
    <scope>NUCLEOTIDE SEQUENCE</scope>
</reference>
<feature type="non-terminal residue" evidence="3">
    <location>
        <position position="1"/>
    </location>
</feature>
<dbReference type="Gene3D" id="2.60.40.420">
    <property type="entry name" value="Cupredoxins - blue copper proteins"/>
    <property type="match status" value="1"/>
</dbReference>
<organism evidence="3">
    <name type="scientific">Tetraodon nigroviridis</name>
    <name type="common">Spotted green pufferfish</name>
    <name type="synonym">Chelonodon nigroviridis</name>
    <dbReference type="NCBI Taxonomy" id="99883"/>
    <lineage>
        <taxon>Eukaryota</taxon>
        <taxon>Metazoa</taxon>
        <taxon>Chordata</taxon>
        <taxon>Craniata</taxon>
        <taxon>Vertebrata</taxon>
        <taxon>Euteleostomi</taxon>
        <taxon>Actinopterygii</taxon>
        <taxon>Neopterygii</taxon>
        <taxon>Teleostei</taxon>
        <taxon>Neoteleostei</taxon>
        <taxon>Acanthomorphata</taxon>
        <taxon>Eupercaria</taxon>
        <taxon>Tetraodontiformes</taxon>
        <taxon>Tetradontoidea</taxon>
        <taxon>Tetraodontidae</taxon>
        <taxon>Tetraodon</taxon>
    </lineage>
</organism>
<accession>Q4RT94</accession>
<protein>
    <submittedName>
        <fullName evidence="3">(spotted green pufferfish) hypothetical protein</fullName>
    </submittedName>
</protein>
<sequence length="61" mass="6594">ATSNGTVEGLENREGGVCKSRAMKVIMKVGQGKRALCSHLEHNAALMQTVFLLVFSPKFCV</sequence>
<comment type="caution">
    <text evidence="3">The sequence shown here is derived from an EMBL/GenBank/DDBJ whole genome shotgun (WGS) entry which is preliminary data.</text>
</comment>
<dbReference type="OrthoDB" id="6250301at2759"/>
<dbReference type="InterPro" id="IPR008972">
    <property type="entry name" value="Cupredoxin"/>
</dbReference>
<gene>
    <name evidence="3" type="ORF">GSTENG00029353001</name>
</gene>
<dbReference type="AlphaFoldDB" id="Q4RT94"/>
<comment type="similarity">
    <text evidence="1">Belongs to the ephrin family.</text>
</comment>
<dbReference type="EMBL" id="CAAE01014998">
    <property type="protein sequence ID" value="CAG08388.1"/>
    <property type="molecule type" value="Genomic_DNA"/>
</dbReference>
<feature type="domain" description="Ephrin RBD" evidence="2">
    <location>
        <begin position="1"/>
        <end position="29"/>
    </location>
</feature>